<gene>
    <name evidence="3" type="primary">PCP2</name>
</gene>
<keyword evidence="2" id="KW-1185">Reference proteome</keyword>
<organism evidence="2 3">
    <name type="scientific">Geotrypetes seraphini</name>
    <name type="common">Gaboon caecilian</name>
    <name type="synonym">Caecilia seraphini</name>
    <dbReference type="NCBI Taxonomy" id="260995"/>
    <lineage>
        <taxon>Eukaryota</taxon>
        <taxon>Metazoa</taxon>
        <taxon>Chordata</taxon>
        <taxon>Craniata</taxon>
        <taxon>Vertebrata</taxon>
        <taxon>Euteleostomi</taxon>
        <taxon>Amphibia</taxon>
        <taxon>Gymnophiona</taxon>
        <taxon>Geotrypetes</taxon>
    </lineage>
</organism>
<feature type="region of interest" description="Disordered" evidence="1">
    <location>
        <begin position="48"/>
        <end position="110"/>
    </location>
</feature>
<dbReference type="CTD" id="126006"/>
<feature type="compositionally biased region" description="Polar residues" evidence="1">
    <location>
        <begin position="87"/>
        <end position="97"/>
    </location>
</feature>
<accession>A0A6P8P8R9</accession>
<evidence type="ECO:0000256" key="1">
    <source>
        <dbReference type="SAM" id="MobiDB-lite"/>
    </source>
</evidence>
<dbReference type="KEGG" id="gsh:117346457"/>
<feature type="compositionally biased region" description="Basic and acidic residues" evidence="1">
    <location>
        <begin position="65"/>
        <end position="77"/>
    </location>
</feature>
<protein>
    <submittedName>
        <fullName evidence="3">Purkinje cell protein 2 homolog isoform X1</fullName>
    </submittedName>
</protein>
<dbReference type="PANTHER" id="PTHR47503:SF1">
    <property type="entry name" value="PURKINJE CELL PROTEIN 2 HOMOLOG"/>
    <property type="match status" value="1"/>
</dbReference>
<dbReference type="PANTHER" id="PTHR47503">
    <property type="entry name" value="PURKINJE CELL PROTEIN 2"/>
    <property type="match status" value="1"/>
</dbReference>
<dbReference type="AlphaFoldDB" id="A0A6P8P8R9"/>
<dbReference type="InterPro" id="IPR042168">
    <property type="entry name" value="Pcp2"/>
</dbReference>
<dbReference type="InParanoid" id="A0A6P8P8R9"/>
<evidence type="ECO:0000313" key="2">
    <source>
        <dbReference type="Proteomes" id="UP000515159"/>
    </source>
</evidence>
<reference evidence="3" key="1">
    <citation type="submission" date="2025-08" db="UniProtKB">
        <authorList>
            <consortium name="RefSeq"/>
        </authorList>
    </citation>
    <scope>IDENTIFICATION</scope>
</reference>
<dbReference type="GO" id="GO:0005085">
    <property type="term" value="F:guanyl-nucleotide exchange factor activity"/>
    <property type="evidence" value="ECO:0007669"/>
    <property type="project" value="InterPro"/>
</dbReference>
<sequence length="110" mass="11837">MPVPGAQVSPEQEGFFNLLSHIQDAQMDEQRCSINIIHHEGICDAKYKDKSDPEIQPPVPSPTANEEKGKAEEEKGTDTGGGEAASRTGTTSCNRQGSALAPWDDSPEDK</sequence>
<evidence type="ECO:0000313" key="3">
    <source>
        <dbReference type="RefSeq" id="XP_033771916.1"/>
    </source>
</evidence>
<name>A0A6P8P8R9_GEOSA</name>
<dbReference type="RefSeq" id="XP_033771916.1">
    <property type="nucleotide sequence ID" value="XM_033916025.1"/>
</dbReference>
<dbReference type="GeneID" id="117346457"/>
<dbReference type="OrthoDB" id="286233at2759"/>
<dbReference type="Proteomes" id="UP000515159">
    <property type="component" value="Chromosome 12"/>
</dbReference>
<proteinExistence type="predicted"/>